<comment type="caution">
    <text evidence="2">The sequence shown here is derived from an EMBL/GenBank/DDBJ whole genome shotgun (WGS) entry which is preliminary data.</text>
</comment>
<protein>
    <submittedName>
        <fullName evidence="2">Uncharacterized protein</fullName>
    </submittedName>
</protein>
<sequence length="80" mass="8711">MKGSRSLPGFSPARTKTGHVVQQERTPHGPEPAFLHLPDCAMIECTTHRIRPDEAQAALTDSNIAPCPHCRPDSELGILN</sequence>
<dbReference type="Pfam" id="PF19746">
    <property type="entry name" value="DUF6233"/>
    <property type="match status" value="1"/>
</dbReference>
<dbReference type="RefSeq" id="WP_071384619.1">
    <property type="nucleotide sequence ID" value="NZ_MLYO01000062.1"/>
</dbReference>
<dbReference type="OrthoDB" id="4220183at2"/>
<feature type="region of interest" description="Disordered" evidence="1">
    <location>
        <begin position="1"/>
        <end position="33"/>
    </location>
</feature>
<evidence type="ECO:0000313" key="3">
    <source>
        <dbReference type="Proteomes" id="UP000179642"/>
    </source>
</evidence>
<dbReference type="EMBL" id="MLYO01000062">
    <property type="protein sequence ID" value="OIJ96329.1"/>
    <property type="molecule type" value="Genomic_DNA"/>
</dbReference>
<dbReference type="AlphaFoldDB" id="A0A1S2PRB2"/>
<reference evidence="2 3" key="1">
    <citation type="submission" date="2016-10" db="EMBL/GenBank/DDBJ databases">
        <title>Genome sequence of Streptomyces sp. MUSC 1.</title>
        <authorList>
            <person name="Lee L.-H."/>
            <person name="Ser H.-L."/>
            <person name="Law J.W.-F."/>
        </authorList>
    </citation>
    <scope>NUCLEOTIDE SEQUENCE [LARGE SCALE GENOMIC DNA]</scope>
    <source>
        <strain evidence="2 3">MUSC 1</strain>
    </source>
</reference>
<organism evidence="2 3">
    <name type="scientific">Streptomyces monashensis</name>
    <dbReference type="NCBI Taxonomy" id="1678012"/>
    <lineage>
        <taxon>Bacteria</taxon>
        <taxon>Bacillati</taxon>
        <taxon>Actinomycetota</taxon>
        <taxon>Actinomycetes</taxon>
        <taxon>Kitasatosporales</taxon>
        <taxon>Streptomycetaceae</taxon>
        <taxon>Streptomyces</taxon>
    </lineage>
</organism>
<dbReference type="InterPro" id="IPR046200">
    <property type="entry name" value="DUF6233"/>
</dbReference>
<gene>
    <name evidence="2" type="ORF">BIV23_32805</name>
</gene>
<proteinExistence type="predicted"/>
<evidence type="ECO:0000313" key="2">
    <source>
        <dbReference type="EMBL" id="OIJ96329.1"/>
    </source>
</evidence>
<accession>A0A1S2PRB2</accession>
<dbReference type="Proteomes" id="UP000179642">
    <property type="component" value="Unassembled WGS sequence"/>
</dbReference>
<evidence type="ECO:0000256" key="1">
    <source>
        <dbReference type="SAM" id="MobiDB-lite"/>
    </source>
</evidence>
<name>A0A1S2PRB2_9ACTN</name>
<keyword evidence="3" id="KW-1185">Reference proteome</keyword>